<evidence type="ECO:0000313" key="1">
    <source>
        <dbReference type="EMBL" id="CAD6231713.1"/>
    </source>
</evidence>
<protein>
    <submittedName>
        <fullName evidence="1">Uncharacterized protein</fullName>
    </submittedName>
</protein>
<dbReference type="AlphaFoldDB" id="A0A811P3Y7"/>
<dbReference type="EMBL" id="CAJGYO010000005">
    <property type="protein sequence ID" value="CAD6231713.1"/>
    <property type="molecule type" value="Genomic_DNA"/>
</dbReference>
<name>A0A811P3Y7_9POAL</name>
<accession>A0A811P3Y7</accession>
<reference evidence="1" key="1">
    <citation type="submission" date="2020-10" db="EMBL/GenBank/DDBJ databases">
        <authorList>
            <person name="Han B."/>
            <person name="Lu T."/>
            <person name="Zhao Q."/>
            <person name="Huang X."/>
            <person name="Zhao Y."/>
        </authorList>
    </citation>
    <scope>NUCLEOTIDE SEQUENCE</scope>
</reference>
<dbReference type="Proteomes" id="UP000604825">
    <property type="component" value="Unassembled WGS sequence"/>
</dbReference>
<keyword evidence="2" id="KW-1185">Reference proteome</keyword>
<organism evidence="1 2">
    <name type="scientific">Miscanthus lutarioriparius</name>
    <dbReference type="NCBI Taxonomy" id="422564"/>
    <lineage>
        <taxon>Eukaryota</taxon>
        <taxon>Viridiplantae</taxon>
        <taxon>Streptophyta</taxon>
        <taxon>Embryophyta</taxon>
        <taxon>Tracheophyta</taxon>
        <taxon>Spermatophyta</taxon>
        <taxon>Magnoliopsida</taxon>
        <taxon>Liliopsida</taxon>
        <taxon>Poales</taxon>
        <taxon>Poaceae</taxon>
        <taxon>PACMAD clade</taxon>
        <taxon>Panicoideae</taxon>
        <taxon>Andropogonodae</taxon>
        <taxon>Andropogoneae</taxon>
        <taxon>Saccharinae</taxon>
        <taxon>Miscanthus</taxon>
    </lineage>
</organism>
<evidence type="ECO:0000313" key="2">
    <source>
        <dbReference type="Proteomes" id="UP000604825"/>
    </source>
</evidence>
<sequence>MAEFGAGCGGDRGLALAAGSTVAARRFVGAEAVAPFRLKAQAVAPLQLEAQAAAPLRPGAEAAAPLRLGAGGCTRSGAPSTGNSGGVGVTLSRCESVTREKPSVGGDGDWEGIRLCPFAPEPFHFL</sequence>
<comment type="caution">
    <text evidence="1">The sequence shown here is derived from an EMBL/GenBank/DDBJ whole genome shotgun (WGS) entry which is preliminary data.</text>
</comment>
<gene>
    <name evidence="1" type="ORF">NCGR_LOCUS21660</name>
</gene>
<proteinExistence type="predicted"/>